<accession>A0A1I8EEH9</accession>
<dbReference type="WBParaSite" id="maker-PairedContig_1735-snap-gene-0.20-mRNA-1">
    <property type="protein sequence ID" value="maker-PairedContig_1735-snap-gene-0.20-mRNA-1"/>
    <property type="gene ID" value="maker-PairedContig_1735-snap-gene-0.20"/>
</dbReference>
<organism evidence="2">
    <name type="scientific">Wuchereria bancrofti</name>
    <dbReference type="NCBI Taxonomy" id="6293"/>
    <lineage>
        <taxon>Eukaryota</taxon>
        <taxon>Metazoa</taxon>
        <taxon>Ecdysozoa</taxon>
        <taxon>Nematoda</taxon>
        <taxon>Chromadorea</taxon>
        <taxon>Rhabditida</taxon>
        <taxon>Spirurina</taxon>
        <taxon>Spiruromorpha</taxon>
        <taxon>Filarioidea</taxon>
        <taxon>Onchocercidae</taxon>
        <taxon>Wuchereria</taxon>
    </lineage>
</organism>
<reference evidence="2" key="1">
    <citation type="submission" date="2016-11" db="UniProtKB">
        <authorList>
            <consortium name="WormBaseParasite"/>
        </authorList>
    </citation>
    <scope>IDENTIFICATION</scope>
    <source>
        <strain evidence="2">pt0022</strain>
    </source>
</reference>
<feature type="compositionally biased region" description="Polar residues" evidence="1">
    <location>
        <begin position="113"/>
        <end position="125"/>
    </location>
</feature>
<proteinExistence type="predicted"/>
<dbReference type="AlphaFoldDB" id="A0A1I8EEH9"/>
<evidence type="ECO:0000256" key="1">
    <source>
        <dbReference type="SAM" id="MobiDB-lite"/>
    </source>
</evidence>
<name>A0A1I8EEH9_WUCBA</name>
<dbReference type="STRING" id="6293.A0A1I8EEH9"/>
<feature type="region of interest" description="Disordered" evidence="1">
    <location>
        <begin position="105"/>
        <end position="125"/>
    </location>
</feature>
<protein>
    <submittedName>
        <fullName evidence="2">Uncharacterized protein</fullName>
    </submittedName>
</protein>
<sequence>MLVARCYISSTRPGNLLDRLQSSLMTKQSDDVVLKNEVILPSSTNKSNKLKSSKIPYGSSRLSHLLSKFSRKDKRADYYISAESPFTSTPDMSGEEDGVEVSYVETESENNGDSENTIPAVDSTNVKSTPNRMIYVDSVVLDDSTTTTTASQEYTSSSASGNMNNEEQMTKTNIITCTEPNQQVVQPITETQPNLIIIKIFYDDYHSIPSKPSVLCGTAEIIKKWLSLDLTQMIQCSHYYSNTFFERLQREAEIFITFLITQLRFIPTIWSSLTLASFTHLYNDEWLHEVAQKAKEIFNGYYKTIWTNYLRKYYDMILIIRYALH</sequence>
<evidence type="ECO:0000313" key="2">
    <source>
        <dbReference type="WBParaSite" id="maker-PairedContig_1735-snap-gene-0.20-mRNA-1"/>
    </source>
</evidence>